<dbReference type="InterPro" id="IPR003171">
    <property type="entry name" value="Mehydrof_redctse-like"/>
</dbReference>
<dbReference type="InterPro" id="IPR003726">
    <property type="entry name" value="HCY_dom"/>
</dbReference>
<dbReference type="EMBL" id="VIGC01000005">
    <property type="protein sequence ID" value="TQE97047.1"/>
    <property type="molecule type" value="Genomic_DNA"/>
</dbReference>
<dbReference type="GO" id="GO:0008168">
    <property type="term" value="F:methyltransferase activity"/>
    <property type="evidence" value="ECO:0007669"/>
    <property type="project" value="UniProtKB-UniRule"/>
</dbReference>
<comment type="pathway">
    <text evidence="2">One-carbon metabolism; tetrahydrofolate interconversion.</text>
</comment>
<dbReference type="NCBIfam" id="NF006396">
    <property type="entry name" value="PRK08645.1"/>
    <property type="match status" value="1"/>
</dbReference>
<comment type="cofactor">
    <cofactor evidence="1">
        <name>FAD</name>
        <dbReference type="ChEBI" id="CHEBI:57692"/>
    </cofactor>
</comment>
<evidence type="ECO:0000259" key="9">
    <source>
        <dbReference type="PROSITE" id="PS50970"/>
    </source>
</evidence>
<keyword evidence="4" id="KW-0285">Flavoprotein</keyword>
<evidence type="ECO:0000256" key="6">
    <source>
        <dbReference type="ARBA" id="ARBA00022827"/>
    </source>
</evidence>
<dbReference type="GO" id="GO:0035999">
    <property type="term" value="P:tetrahydrofolate interconversion"/>
    <property type="evidence" value="ECO:0007669"/>
    <property type="project" value="UniProtKB-UniPathway"/>
</dbReference>
<proteinExistence type="predicted"/>
<evidence type="ECO:0000256" key="3">
    <source>
        <dbReference type="ARBA" id="ARBA00022603"/>
    </source>
</evidence>
<dbReference type="EC" id="2.1.1.10" evidence="10"/>
<feature type="binding site" evidence="8">
    <location>
        <position position="210"/>
    </location>
    <ligand>
        <name>Zn(2+)</name>
        <dbReference type="ChEBI" id="CHEBI:29105"/>
    </ligand>
</feature>
<dbReference type="Proteomes" id="UP000317371">
    <property type="component" value="Unassembled WGS sequence"/>
</dbReference>
<dbReference type="GO" id="GO:0006555">
    <property type="term" value="P:methionine metabolic process"/>
    <property type="evidence" value="ECO:0007669"/>
    <property type="project" value="InterPro"/>
</dbReference>
<dbReference type="UniPathway" id="UPA00193"/>
<dbReference type="GO" id="GO:0032259">
    <property type="term" value="P:methylation"/>
    <property type="evidence" value="ECO:0007669"/>
    <property type="project" value="UniProtKB-KW"/>
</dbReference>
<dbReference type="FunCoup" id="A0A540VJV6">
    <property type="interactions" value="98"/>
</dbReference>
<evidence type="ECO:0000256" key="4">
    <source>
        <dbReference type="ARBA" id="ARBA00022630"/>
    </source>
</evidence>
<keyword evidence="8" id="KW-0862">Zinc</keyword>
<dbReference type="InterPro" id="IPR036589">
    <property type="entry name" value="HCY_dom_sf"/>
</dbReference>
<dbReference type="Gene3D" id="3.20.20.330">
    <property type="entry name" value="Homocysteine-binding-like domain"/>
    <property type="match status" value="1"/>
</dbReference>
<organism evidence="10 11">
    <name type="scientific">Litorilinea aerophila</name>
    <dbReference type="NCBI Taxonomy" id="1204385"/>
    <lineage>
        <taxon>Bacteria</taxon>
        <taxon>Bacillati</taxon>
        <taxon>Chloroflexota</taxon>
        <taxon>Caldilineae</taxon>
        <taxon>Caldilineales</taxon>
        <taxon>Caldilineaceae</taxon>
        <taxon>Litorilinea</taxon>
    </lineage>
</organism>
<evidence type="ECO:0000313" key="11">
    <source>
        <dbReference type="Proteomes" id="UP000317371"/>
    </source>
</evidence>
<dbReference type="RefSeq" id="WP_141609032.1">
    <property type="nucleotide sequence ID" value="NZ_VIGC02000005.1"/>
</dbReference>
<keyword evidence="8" id="KW-0479">Metal-binding</keyword>
<name>A0A540VJV6_9CHLR</name>
<evidence type="ECO:0000256" key="1">
    <source>
        <dbReference type="ARBA" id="ARBA00001974"/>
    </source>
</evidence>
<dbReference type="AlphaFoldDB" id="A0A540VJV6"/>
<evidence type="ECO:0000256" key="2">
    <source>
        <dbReference type="ARBA" id="ARBA00004777"/>
    </source>
</evidence>
<dbReference type="Pfam" id="PF02219">
    <property type="entry name" value="MTHFR"/>
    <property type="match status" value="1"/>
</dbReference>
<dbReference type="PANTHER" id="PTHR11103">
    <property type="entry name" value="SLR1189 PROTEIN"/>
    <property type="match status" value="1"/>
</dbReference>
<keyword evidence="5 8" id="KW-0808">Transferase</keyword>
<dbReference type="SUPFAM" id="SSF82282">
    <property type="entry name" value="Homocysteine S-methyltransferase"/>
    <property type="match status" value="1"/>
</dbReference>
<keyword evidence="6" id="KW-0274">FAD</keyword>
<dbReference type="CDD" id="cd00537">
    <property type="entry name" value="MTHFR"/>
    <property type="match status" value="1"/>
</dbReference>
<protein>
    <submittedName>
        <fullName evidence="10">Bifunctional homocysteine S-methyltransferase/methylenetetrahydrofolate reductase</fullName>
        <ecNumber evidence="10">1.5.1.20</ecNumber>
        <ecNumber evidence="10">2.1.1.10</ecNumber>
    </submittedName>
</protein>
<comment type="caution">
    <text evidence="10">The sequence shown here is derived from an EMBL/GenBank/DDBJ whole genome shotgun (WGS) entry which is preliminary data.</text>
</comment>
<feature type="domain" description="Hcy-binding" evidence="9">
    <location>
        <begin position="2"/>
        <end position="291"/>
    </location>
</feature>
<dbReference type="PROSITE" id="PS50970">
    <property type="entry name" value="HCY"/>
    <property type="match status" value="1"/>
</dbReference>
<dbReference type="GO" id="GO:0046872">
    <property type="term" value="F:metal ion binding"/>
    <property type="evidence" value="ECO:0007669"/>
    <property type="project" value="UniProtKB-KW"/>
</dbReference>
<dbReference type="Gene3D" id="3.20.20.220">
    <property type="match status" value="1"/>
</dbReference>
<dbReference type="InterPro" id="IPR029041">
    <property type="entry name" value="FAD-linked_oxidoreductase-like"/>
</dbReference>
<comment type="cofactor">
    <cofactor evidence="8">
        <name>Zn(2+)</name>
        <dbReference type="ChEBI" id="CHEBI:29105"/>
    </cofactor>
</comment>
<keyword evidence="11" id="KW-1185">Reference proteome</keyword>
<keyword evidence="7 10" id="KW-0560">Oxidoreductase</keyword>
<dbReference type="EC" id="1.5.1.20" evidence="10"/>
<dbReference type="OrthoDB" id="9803687at2"/>
<evidence type="ECO:0000256" key="8">
    <source>
        <dbReference type="PROSITE-ProRule" id="PRU00333"/>
    </source>
</evidence>
<evidence type="ECO:0000256" key="5">
    <source>
        <dbReference type="ARBA" id="ARBA00022679"/>
    </source>
</evidence>
<dbReference type="GO" id="GO:0004489">
    <property type="term" value="F:methylenetetrahydrofolate reductase [NAD(P)H] activity"/>
    <property type="evidence" value="ECO:0007669"/>
    <property type="project" value="UniProtKB-EC"/>
</dbReference>
<sequence length="641" mass="70023">MLNPFLQKLMEQPLLGDGAMGTMLYARGASSEQCLEQLVVDRPGWVTGIHQAYASAGADVITTHTFGANRFRLAKHGLEDKVREFNFRAVRLVRDVREVTGRALFIAGNVGPLGRRLDLDNPQERAEAEEAFKEQIGVLWEAGADLLLFETFSDVAELELAVQVARALCDLPIVAEMTFAEDGLTPAGQSPELISQRLHAAGAHVIGVNCSVGPSHVLGTLAAMRQTVPDALLSAMPNAGFPRRINGRLYYPSSPEYFAQQVPQLIQQGAQLIGGCCGTTPIHIRAMREALDAYLAGRNPRPPAQLRGGDRPAPPEVDMGLAADLDTDRDDQPTLLLRKLRAGKFVISVEVDPPRAFTAEKQIEGARYAKSVGADAVNVADSPMARVRMAALSLCAQIQQQVEIETIVHFTTRDRSLMGLQADLIGAHALGIRNILALTGDPPNLGDNRESTPVYDVDSIGLVRIINAFNQGVDISGREMGKRAQFTIAVACDPTRPNLSEEVDRFHQKVSGGAHFTMTQPIYDPQLWLNFLRLYEERYGEFPVPVLIGVLPLQSHRHASFLHNEVPGITLSEEALERMRKAGANGRQEGVKMAQELLAQLKELPHVQGVYLMPSFGRYELACQVLEVLSPEERSGPLSPA</sequence>
<dbReference type="Pfam" id="PF02574">
    <property type="entry name" value="S-methyl_trans"/>
    <property type="match status" value="1"/>
</dbReference>
<evidence type="ECO:0000256" key="7">
    <source>
        <dbReference type="ARBA" id="ARBA00023002"/>
    </source>
</evidence>
<dbReference type="PANTHER" id="PTHR11103:SF18">
    <property type="entry name" value="SLR1189 PROTEIN"/>
    <property type="match status" value="1"/>
</dbReference>
<feature type="binding site" evidence="8">
    <location>
        <position position="277"/>
    </location>
    <ligand>
        <name>Zn(2+)</name>
        <dbReference type="ChEBI" id="CHEBI:29105"/>
    </ligand>
</feature>
<accession>A0A540VJV6</accession>
<dbReference type="InParanoid" id="A0A540VJV6"/>
<gene>
    <name evidence="10" type="ORF">FKZ61_05275</name>
</gene>
<keyword evidence="3 8" id="KW-0489">Methyltransferase</keyword>
<feature type="binding site" evidence="8">
    <location>
        <position position="276"/>
    </location>
    <ligand>
        <name>Zn(2+)</name>
        <dbReference type="ChEBI" id="CHEBI:29105"/>
    </ligand>
</feature>
<dbReference type="SUPFAM" id="SSF51730">
    <property type="entry name" value="FAD-linked oxidoreductase"/>
    <property type="match status" value="1"/>
</dbReference>
<reference evidence="10 11" key="1">
    <citation type="submission" date="2019-06" db="EMBL/GenBank/DDBJ databases">
        <title>Genome sequence of Litorilinea aerophila BAA-2444.</title>
        <authorList>
            <person name="Maclea K.S."/>
            <person name="Maurais E.G."/>
            <person name="Iannazzi L.C."/>
        </authorList>
    </citation>
    <scope>NUCLEOTIDE SEQUENCE [LARGE SCALE GENOMIC DNA]</scope>
    <source>
        <strain evidence="10 11">ATCC BAA-2444</strain>
    </source>
</reference>
<evidence type="ECO:0000313" key="10">
    <source>
        <dbReference type="EMBL" id="TQE97047.1"/>
    </source>
</evidence>